<feature type="domain" description="Flagellar assembly protein T middle" evidence="3">
    <location>
        <begin position="129"/>
        <end position="279"/>
    </location>
</feature>
<dbReference type="eggNOG" id="ENOG502ZAC4">
    <property type="taxonomic scope" value="Bacteria"/>
</dbReference>
<evidence type="ECO:0000259" key="4">
    <source>
        <dbReference type="Pfam" id="PF16548"/>
    </source>
</evidence>
<name>B8CKU9_SHEPW</name>
<dbReference type="Gene3D" id="2.40.10.410">
    <property type="entry name" value="FlgT, C-terminal domain"/>
    <property type="match status" value="1"/>
</dbReference>
<dbReference type="EMBL" id="CP000472">
    <property type="protein sequence ID" value="ACJ28275.1"/>
    <property type="molecule type" value="Genomic_DNA"/>
</dbReference>
<dbReference type="InterPro" id="IPR038180">
    <property type="entry name" value="FlgT_N_sf"/>
</dbReference>
<evidence type="ECO:0008006" key="7">
    <source>
        <dbReference type="Google" id="ProtNLM"/>
    </source>
</evidence>
<dbReference type="PROSITE" id="PS51257">
    <property type="entry name" value="PROKAR_LIPOPROTEIN"/>
    <property type="match status" value="1"/>
</dbReference>
<dbReference type="Pfam" id="PF16539">
    <property type="entry name" value="FlgT_M"/>
    <property type="match status" value="1"/>
</dbReference>
<feature type="domain" description="Flagellar assembly protein T N-terminal" evidence="4">
    <location>
        <begin position="37"/>
        <end position="123"/>
    </location>
</feature>
<dbReference type="Pfam" id="PF16548">
    <property type="entry name" value="FlgT_N"/>
    <property type="match status" value="1"/>
</dbReference>
<organism evidence="5 6">
    <name type="scientific">Shewanella piezotolerans (strain WP3 / JCM 13877)</name>
    <dbReference type="NCBI Taxonomy" id="225849"/>
    <lineage>
        <taxon>Bacteria</taxon>
        <taxon>Pseudomonadati</taxon>
        <taxon>Pseudomonadota</taxon>
        <taxon>Gammaproteobacteria</taxon>
        <taxon>Alteromonadales</taxon>
        <taxon>Shewanellaceae</taxon>
        <taxon>Shewanella</taxon>
    </lineage>
</organism>
<evidence type="ECO:0000259" key="2">
    <source>
        <dbReference type="Pfam" id="PF16538"/>
    </source>
</evidence>
<evidence type="ECO:0000256" key="1">
    <source>
        <dbReference type="SAM" id="SignalP"/>
    </source>
</evidence>
<dbReference type="Pfam" id="PF16538">
    <property type="entry name" value="FlgT_C"/>
    <property type="match status" value="1"/>
</dbReference>
<dbReference type="InterPro" id="IPR038165">
    <property type="entry name" value="FlgT_C_sf"/>
</dbReference>
<feature type="signal peptide" evidence="1">
    <location>
        <begin position="1"/>
        <end position="36"/>
    </location>
</feature>
<evidence type="ECO:0000259" key="3">
    <source>
        <dbReference type="Pfam" id="PF16539"/>
    </source>
</evidence>
<gene>
    <name evidence="5" type="ordered locus">swp_1490</name>
</gene>
<dbReference type="STRING" id="225849.swp_1490"/>
<reference evidence="5 6" key="1">
    <citation type="journal article" date="2008" name="PLoS ONE">
        <title>Environmental adaptation: genomic analysis of the piezotolerant and psychrotolerant deep-sea iron reducing bacterium Shewanella piezotolerans WP3.</title>
        <authorList>
            <person name="Wang F."/>
            <person name="Wang J."/>
            <person name="Jian H."/>
            <person name="Zhang B."/>
            <person name="Li S."/>
            <person name="Wang F."/>
            <person name="Zeng X."/>
            <person name="Gao L."/>
            <person name="Bartlett D.H."/>
            <person name="Yu J."/>
            <person name="Hu S."/>
            <person name="Xiao X."/>
        </authorList>
    </citation>
    <scope>NUCLEOTIDE SEQUENCE [LARGE SCALE GENOMIC DNA]</scope>
    <source>
        <strain evidence="6">WP3 / JCM 13877</strain>
    </source>
</reference>
<proteinExistence type="predicted"/>
<accession>B8CKU9</accession>
<dbReference type="InterPro" id="IPR032386">
    <property type="entry name" value="FlgT_M"/>
</dbReference>
<evidence type="ECO:0000313" key="5">
    <source>
        <dbReference type="EMBL" id="ACJ28275.1"/>
    </source>
</evidence>
<protein>
    <recommendedName>
        <fullName evidence="7">Flagellar biosynthesis protein FlgT</fullName>
    </recommendedName>
</protein>
<dbReference type="KEGG" id="swp:swp_1490"/>
<dbReference type="Proteomes" id="UP000000753">
    <property type="component" value="Chromosome"/>
</dbReference>
<keyword evidence="1" id="KW-0732">Signal</keyword>
<dbReference type="HOGENOM" id="CLU_057852_0_0_6"/>
<feature type="chain" id="PRO_5002870226" description="Flagellar biosynthesis protein FlgT" evidence="1">
    <location>
        <begin position="37"/>
        <end position="400"/>
    </location>
</feature>
<dbReference type="Gene3D" id="3.30.1660.40">
    <property type="entry name" value="FlgT, N-terminal domain"/>
    <property type="match status" value="1"/>
</dbReference>
<dbReference type="InterPro" id="IPR032388">
    <property type="entry name" value="FlgT_C"/>
</dbReference>
<dbReference type="InterPro" id="IPR032370">
    <property type="entry name" value="FlgT_N"/>
</dbReference>
<keyword evidence="6" id="KW-1185">Reference proteome</keyword>
<sequence>MRCNVKTWKINMKLGLFSIINTLLACTLFITSPVQAQWIQASGQAKIIDNNLAKARQDAIEQAVSYATLKSGARFSSEQTVRNGQLVNESFTLSHNAQSQQVEMISELIEDGYITVNVRIDMIEPLEQACQNSKLKASILVPQALIKDRAQLRYGNLGLFEQNLSEQLAQVIENHSNSSFTHLHANERLDVDQALVDVRGYRLPSWLGEITDSQYILLPEIIDISPEQSTRTFGLWENDPMRVFQFKLSLFHAISGEKVWSKQYSQTAEWEFSLQQTVNSNSDQFWRSEYGEMIKGVLLEASQDIDSTLNCRPLLGQVVARQADRVILNLGRRNGIRVGDTLQLVLQQNMPDRLENMRAVAGKSKATITIDQVTEESATAVLKGVSASLNIQLNDLVIKL</sequence>
<evidence type="ECO:0000313" key="6">
    <source>
        <dbReference type="Proteomes" id="UP000000753"/>
    </source>
</evidence>
<dbReference type="Gene3D" id="3.40.50.10610">
    <property type="entry name" value="ABC-type transport auxiliary lipoprotein component"/>
    <property type="match status" value="1"/>
</dbReference>
<dbReference type="AlphaFoldDB" id="B8CKU9"/>
<feature type="domain" description="Flagellar assembly protein T C-terminal" evidence="2">
    <location>
        <begin position="324"/>
        <end position="399"/>
    </location>
</feature>